<accession>A0A9N8V8Q2</accession>
<keyword evidence="2" id="KW-0472">Membrane</keyword>
<evidence type="ECO:0000313" key="4">
    <source>
        <dbReference type="Proteomes" id="UP000789508"/>
    </source>
</evidence>
<evidence type="ECO:0000313" key="3">
    <source>
        <dbReference type="EMBL" id="CAG8442341.1"/>
    </source>
</evidence>
<dbReference type="InterPro" id="IPR013430">
    <property type="entry name" value="Toxin_antidote_HigA"/>
</dbReference>
<name>A0A9N8V8Q2_9GLOM</name>
<dbReference type="SUPFAM" id="SSF47413">
    <property type="entry name" value="lambda repressor-like DNA-binding domains"/>
    <property type="match status" value="1"/>
</dbReference>
<evidence type="ECO:0000256" key="2">
    <source>
        <dbReference type="SAM" id="Phobius"/>
    </source>
</evidence>
<dbReference type="Proteomes" id="UP000789508">
    <property type="component" value="Unassembled WGS sequence"/>
</dbReference>
<keyword evidence="2" id="KW-0812">Transmembrane</keyword>
<dbReference type="NCBIfam" id="TIGR02607">
    <property type="entry name" value="antidote_HigA"/>
    <property type="match status" value="1"/>
</dbReference>
<gene>
    <name evidence="3" type="ORF">ALEPTO_LOCUS416</name>
</gene>
<comment type="caution">
    <text evidence="3">The sequence shown here is derived from an EMBL/GenBank/DDBJ whole genome shotgun (WGS) entry which is preliminary data.</text>
</comment>
<keyword evidence="1" id="KW-0238">DNA-binding</keyword>
<evidence type="ECO:0000256" key="1">
    <source>
        <dbReference type="ARBA" id="ARBA00023125"/>
    </source>
</evidence>
<dbReference type="Gene3D" id="1.10.260.40">
    <property type="entry name" value="lambda repressor-like DNA-binding domains"/>
    <property type="match status" value="1"/>
</dbReference>
<keyword evidence="4" id="KW-1185">Reference proteome</keyword>
<protein>
    <submittedName>
        <fullName evidence="3">3951_t:CDS:1</fullName>
    </submittedName>
</protein>
<dbReference type="PANTHER" id="PTHR36924">
    <property type="entry name" value="ANTITOXIN HIGA-1"/>
    <property type="match status" value="1"/>
</dbReference>
<dbReference type="GO" id="GO:0003677">
    <property type="term" value="F:DNA binding"/>
    <property type="evidence" value="ECO:0007669"/>
    <property type="project" value="UniProtKB-KW"/>
</dbReference>
<keyword evidence="2" id="KW-1133">Transmembrane helix</keyword>
<dbReference type="InterPro" id="IPR010982">
    <property type="entry name" value="Lambda_DNA-bd_dom_sf"/>
</dbReference>
<feature type="transmembrane region" description="Helical" evidence="2">
    <location>
        <begin position="116"/>
        <end position="142"/>
    </location>
</feature>
<dbReference type="PANTHER" id="PTHR36924:SF1">
    <property type="entry name" value="ANTITOXIN HIGA-1"/>
    <property type="match status" value="1"/>
</dbReference>
<dbReference type="EMBL" id="CAJVPS010000024">
    <property type="protein sequence ID" value="CAG8442341.1"/>
    <property type="molecule type" value="Genomic_DNA"/>
</dbReference>
<reference evidence="3" key="1">
    <citation type="submission" date="2021-06" db="EMBL/GenBank/DDBJ databases">
        <authorList>
            <person name="Kallberg Y."/>
            <person name="Tangrot J."/>
            <person name="Rosling A."/>
        </authorList>
    </citation>
    <scope>NUCLEOTIDE SEQUENCE</scope>
    <source>
        <strain evidence="3">FL130A</strain>
    </source>
</reference>
<proteinExistence type="predicted"/>
<dbReference type="OrthoDB" id="2442591at2759"/>
<organism evidence="3 4">
    <name type="scientific">Ambispora leptoticha</name>
    <dbReference type="NCBI Taxonomy" id="144679"/>
    <lineage>
        <taxon>Eukaryota</taxon>
        <taxon>Fungi</taxon>
        <taxon>Fungi incertae sedis</taxon>
        <taxon>Mucoromycota</taxon>
        <taxon>Glomeromycotina</taxon>
        <taxon>Glomeromycetes</taxon>
        <taxon>Archaeosporales</taxon>
        <taxon>Ambisporaceae</taxon>
        <taxon>Ambispora</taxon>
    </lineage>
</organism>
<dbReference type="AlphaFoldDB" id="A0A9N8V8Q2"/>
<sequence length="294" mass="33856">MTKQIPDKAEILEFLKEKYPEASKLLKEGIQRLEKQENSVKVTRVRKTTNPMNQEYSVKTTIQDIESKLDKNQNPYFKLAQLFNTTKPVKKELNYPQLAELALIAEQLSNLITTALIASVVMVVTLMLVPLEIVLMAINILLMPMDRTTNDLRITTWKFAMTVNKPELKAEAREYFQEIQEYLTQARTNLSSLRKTLDPEYATNIREACSEIIDLIDGQLLEVLNNYAQETIVYHPGKILREEFLVPSRLTLRQLAHNINVPEKELKNIVAEKTDLTKNIATRLALYFDTAPTF</sequence>